<dbReference type="EMBL" id="AP025294">
    <property type="protein sequence ID" value="BDD01340.1"/>
    <property type="molecule type" value="Genomic_DNA"/>
</dbReference>
<keyword evidence="2" id="KW-0614">Plasmid</keyword>
<protein>
    <recommendedName>
        <fullName evidence="1">Pvc16 N-terminal domain-containing protein</fullName>
    </recommendedName>
</protein>
<evidence type="ECO:0000313" key="3">
    <source>
        <dbReference type="Proteomes" id="UP001354989"/>
    </source>
</evidence>
<evidence type="ECO:0000259" key="1">
    <source>
        <dbReference type="Pfam" id="PF14065"/>
    </source>
</evidence>
<proteinExistence type="predicted"/>
<dbReference type="InterPro" id="IPR025351">
    <property type="entry name" value="Pvc16_N"/>
</dbReference>
<dbReference type="Pfam" id="PF14065">
    <property type="entry name" value="Pvc16_N"/>
    <property type="match status" value="1"/>
</dbReference>
<sequence>MSALQEAVEDYFRSHFTQQEPQVVLGNLVDQEGKPVVFDTDQLVITLANIEREQVNGRSPRLSHGENKPYHLKLLLLFSAVGMEGNYQESLKTISGLIHFFQANQSVTGADLGLDSSIEKLTFEFHQEEMLGMSNLWGMHGGRYWPSALFKVRIVTFDQDFSAPSGRVRGLGANIL</sequence>
<gene>
    <name evidence="2" type="ORF">PEPS_36200</name>
</gene>
<evidence type="ECO:0000313" key="2">
    <source>
        <dbReference type="EMBL" id="BDD01340.1"/>
    </source>
</evidence>
<accession>A0ABM7VK26</accession>
<organism evidence="2 3">
    <name type="scientific">Persicobacter psychrovividus</name>
    <dbReference type="NCBI Taxonomy" id="387638"/>
    <lineage>
        <taxon>Bacteria</taxon>
        <taxon>Pseudomonadati</taxon>
        <taxon>Bacteroidota</taxon>
        <taxon>Cytophagia</taxon>
        <taxon>Cytophagales</taxon>
        <taxon>Persicobacteraceae</taxon>
        <taxon>Persicobacter</taxon>
    </lineage>
</organism>
<dbReference type="Proteomes" id="UP001354989">
    <property type="component" value="Plasmid pPP2"/>
</dbReference>
<name>A0ABM7VK26_9BACT</name>
<reference evidence="2 3" key="1">
    <citation type="submission" date="2021-12" db="EMBL/GenBank/DDBJ databases">
        <title>Genome sequencing of bacteria with rrn-lacking chromosome and rrn-plasmid.</title>
        <authorList>
            <person name="Anda M."/>
            <person name="Iwasaki W."/>
        </authorList>
    </citation>
    <scope>NUCLEOTIDE SEQUENCE [LARGE SCALE GENOMIC DNA]</scope>
    <source>
        <strain evidence="2 3">NBRC 101262</strain>
        <plasmid evidence="2 3">pPP2</plasmid>
    </source>
</reference>
<keyword evidence="3" id="KW-1185">Reference proteome</keyword>
<feature type="domain" description="Pvc16 N-terminal" evidence="1">
    <location>
        <begin position="5"/>
        <end position="167"/>
    </location>
</feature>
<geneLocation type="plasmid" evidence="2 3">
    <name>pPP2</name>
</geneLocation>